<evidence type="ECO:0000259" key="5">
    <source>
        <dbReference type="PROSITE" id="PS00028"/>
    </source>
</evidence>
<keyword evidence="2" id="KW-0677">Repeat</keyword>
<proteinExistence type="predicted"/>
<dbReference type="OrthoDB" id="6077919at2759"/>
<feature type="domain" description="C2H2-type" evidence="5">
    <location>
        <begin position="89"/>
        <end position="112"/>
    </location>
</feature>
<keyword evidence="3" id="KW-0863">Zinc-finger</keyword>
<dbReference type="GO" id="GO:0000981">
    <property type="term" value="F:DNA-binding transcription factor activity, RNA polymerase II-specific"/>
    <property type="evidence" value="ECO:0007669"/>
    <property type="project" value="TreeGrafter"/>
</dbReference>
<dbReference type="InParanoid" id="A0A1Y2DEJ9"/>
<keyword evidence="4" id="KW-0862">Zinc</keyword>
<evidence type="ECO:0000256" key="2">
    <source>
        <dbReference type="ARBA" id="ARBA00022737"/>
    </source>
</evidence>
<dbReference type="Proteomes" id="UP000193467">
    <property type="component" value="Unassembled WGS sequence"/>
</dbReference>
<sequence>MPRRYDYYGRPICDQCGVCCNNDNALDSHLMNSYGHSWCQTCDIIFASDQARRSHWANSTIHNFCTLCDTHYNSPQDLHAHQNVDHSRCTAAGCSMIFREEVGLHEHCRQSHSHLYCVECRRLFRTQNEWTAHRNSSLHRPATVPCPSTRFGGNCTRMFGSLGDATLHLEAGTCSSGMDRMGVDRFVVGHDRTSVVTNPQAQRLIGYINNSNAPPPPQHQVTSDAWSPADQAFFCVLCPPRPRPRLFKTANALNQHLNSSVHVYSNQDYADKLYRCPSQECRQQFALFSALVSHLERGSCFQQLQRVQQTIGW</sequence>
<dbReference type="PROSITE" id="PS00028">
    <property type="entry name" value="ZINC_FINGER_C2H2_1"/>
    <property type="match status" value="2"/>
</dbReference>
<dbReference type="InterPro" id="IPR022755">
    <property type="entry name" value="Znf_C2H2_jaz"/>
</dbReference>
<keyword evidence="1" id="KW-0479">Metal-binding</keyword>
<reference evidence="6 7" key="1">
    <citation type="submission" date="2016-07" db="EMBL/GenBank/DDBJ databases">
        <title>Pervasive Adenine N6-methylation of Active Genes in Fungi.</title>
        <authorList>
            <consortium name="DOE Joint Genome Institute"/>
            <person name="Mondo S.J."/>
            <person name="Dannebaum R.O."/>
            <person name="Kuo R.C."/>
            <person name="Labutti K."/>
            <person name="Haridas S."/>
            <person name="Kuo A."/>
            <person name="Salamov A."/>
            <person name="Ahrendt S.R."/>
            <person name="Lipzen A."/>
            <person name="Sullivan W."/>
            <person name="Andreopoulos W.B."/>
            <person name="Clum A."/>
            <person name="Lindquist E."/>
            <person name="Daum C."/>
            <person name="Ramamoorthy G.K."/>
            <person name="Gryganskyi A."/>
            <person name="Culley D."/>
            <person name="Magnuson J.K."/>
            <person name="James T.Y."/>
            <person name="O'Malley M.A."/>
            <person name="Stajich J.E."/>
            <person name="Spatafora J.W."/>
            <person name="Visel A."/>
            <person name="Grigoriev I.V."/>
        </authorList>
    </citation>
    <scope>NUCLEOTIDE SEQUENCE [LARGE SCALE GENOMIC DNA]</scope>
    <source>
        <strain evidence="6 7">62-1032</strain>
    </source>
</reference>
<comment type="caution">
    <text evidence="6">The sequence shown here is derived from an EMBL/GenBank/DDBJ whole genome shotgun (WGS) entry which is preliminary data.</text>
</comment>
<evidence type="ECO:0000313" key="6">
    <source>
        <dbReference type="EMBL" id="ORY57700.1"/>
    </source>
</evidence>
<name>A0A1Y2DEJ9_9BASI</name>
<organism evidence="6 7">
    <name type="scientific">Leucosporidium creatinivorum</name>
    <dbReference type="NCBI Taxonomy" id="106004"/>
    <lineage>
        <taxon>Eukaryota</taxon>
        <taxon>Fungi</taxon>
        <taxon>Dikarya</taxon>
        <taxon>Basidiomycota</taxon>
        <taxon>Pucciniomycotina</taxon>
        <taxon>Microbotryomycetes</taxon>
        <taxon>Leucosporidiales</taxon>
        <taxon>Leucosporidium</taxon>
    </lineage>
</organism>
<dbReference type="InterPro" id="IPR013087">
    <property type="entry name" value="Znf_C2H2_type"/>
</dbReference>
<protein>
    <recommendedName>
        <fullName evidence="5">C2H2-type domain-containing protein</fullName>
    </recommendedName>
</protein>
<dbReference type="PANTHER" id="PTHR24409">
    <property type="entry name" value="ZINC FINGER PROTEIN 142"/>
    <property type="match status" value="1"/>
</dbReference>
<dbReference type="STRING" id="106004.A0A1Y2DEJ9"/>
<dbReference type="Pfam" id="PF12171">
    <property type="entry name" value="zf-C2H2_jaz"/>
    <property type="match status" value="1"/>
</dbReference>
<dbReference type="Pfam" id="PF12874">
    <property type="entry name" value="zf-met"/>
    <property type="match status" value="1"/>
</dbReference>
<dbReference type="PANTHER" id="PTHR24409:SF295">
    <property type="entry name" value="AZ2-RELATED"/>
    <property type="match status" value="1"/>
</dbReference>
<dbReference type="GO" id="GO:0008270">
    <property type="term" value="F:zinc ion binding"/>
    <property type="evidence" value="ECO:0007669"/>
    <property type="project" value="UniProtKB-KW"/>
</dbReference>
<dbReference type="SMART" id="SM00355">
    <property type="entry name" value="ZnF_C2H2"/>
    <property type="match status" value="6"/>
</dbReference>
<evidence type="ECO:0000256" key="3">
    <source>
        <dbReference type="ARBA" id="ARBA00022771"/>
    </source>
</evidence>
<dbReference type="GO" id="GO:0000977">
    <property type="term" value="F:RNA polymerase II transcription regulatory region sequence-specific DNA binding"/>
    <property type="evidence" value="ECO:0007669"/>
    <property type="project" value="TreeGrafter"/>
</dbReference>
<feature type="domain" description="C2H2-type" evidence="5">
    <location>
        <begin position="117"/>
        <end position="139"/>
    </location>
</feature>
<dbReference type="EMBL" id="MCGR01000081">
    <property type="protein sequence ID" value="ORY57700.1"/>
    <property type="molecule type" value="Genomic_DNA"/>
</dbReference>
<gene>
    <name evidence="6" type="ORF">BCR35DRAFT_335283</name>
</gene>
<dbReference type="AlphaFoldDB" id="A0A1Y2DEJ9"/>
<dbReference type="GO" id="GO:0005634">
    <property type="term" value="C:nucleus"/>
    <property type="evidence" value="ECO:0007669"/>
    <property type="project" value="TreeGrafter"/>
</dbReference>
<evidence type="ECO:0000313" key="7">
    <source>
        <dbReference type="Proteomes" id="UP000193467"/>
    </source>
</evidence>
<keyword evidence="7" id="KW-1185">Reference proteome</keyword>
<evidence type="ECO:0000256" key="4">
    <source>
        <dbReference type="ARBA" id="ARBA00022833"/>
    </source>
</evidence>
<accession>A0A1Y2DEJ9</accession>
<evidence type="ECO:0000256" key="1">
    <source>
        <dbReference type="ARBA" id="ARBA00022723"/>
    </source>
</evidence>